<dbReference type="SUPFAM" id="SSF52266">
    <property type="entry name" value="SGNH hydrolase"/>
    <property type="match status" value="1"/>
</dbReference>
<sequence length="218" mass="22574">MVSLIAGLTILIVGDSHLATASYLIGSLHDDLLRQGAKAVHTIGVCGTTPGQWLAATPGPCGGAERIGKAKAVVKTEGAATVPISDLIAADRPDLVVLVFGDTMAAYGQPDFPKTWAWQQTTSLVGAVAAAGAKCAWVGPAWGTEGGQYGKSYARVQLMSKFLAVNVSPCRYIDSLQFSKPGQWATVDGQHFRPAGYKAWGDAIAKALATAPAAGAHR</sequence>
<keyword evidence="1" id="KW-0378">Hydrolase</keyword>
<gene>
    <name evidence="1" type="ORF">GCM10023144_16170</name>
</gene>
<proteinExistence type="predicted"/>
<evidence type="ECO:0000313" key="2">
    <source>
        <dbReference type="Proteomes" id="UP001501671"/>
    </source>
</evidence>
<accession>A0ABP8GTL0</accession>
<comment type="caution">
    <text evidence="1">The sequence shown here is derived from an EMBL/GenBank/DDBJ whole genome shotgun (WGS) entry which is preliminary data.</text>
</comment>
<dbReference type="GO" id="GO:0016787">
    <property type="term" value="F:hydrolase activity"/>
    <property type="evidence" value="ECO:0007669"/>
    <property type="project" value="UniProtKB-KW"/>
</dbReference>
<organism evidence="1 2">
    <name type="scientific">Pigmentiphaga soli</name>
    <dbReference type="NCBI Taxonomy" id="1007095"/>
    <lineage>
        <taxon>Bacteria</taxon>
        <taxon>Pseudomonadati</taxon>
        <taxon>Pseudomonadota</taxon>
        <taxon>Betaproteobacteria</taxon>
        <taxon>Burkholderiales</taxon>
        <taxon>Alcaligenaceae</taxon>
        <taxon>Pigmentiphaga</taxon>
    </lineage>
</organism>
<dbReference type="Gene3D" id="3.40.50.1110">
    <property type="entry name" value="SGNH hydrolase"/>
    <property type="match status" value="1"/>
</dbReference>
<dbReference type="EMBL" id="BAABFO010000006">
    <property type="protein sequence ID" value="GAA4329417.1"/>
    <property type="molecule type" value="Genomic_DNA"/>
</dbReference>
<evidence type="ECO:0000313" key="1">
    <source>
        <dbReference type="EMBL" id="GAA4329417.1"/>
    </source>
</evidence>
<dbReference type="RefSeq" id="WP_345248130.1">
    <property type="nucleotide sequence ID" value="NZ_BAABFO010000006.1"/>
</dbReference>
<name>A0ABP8GTL0_9BURK</name>
<dbReference type="InterPro" id="IPR036514">
    <property type="entry name" value="SGNH_hydro_sf"/>
</dbReference>
<reference evidence="2" key="1">
    <citation type="journal article" date="2019" name="Int. J. Syst. Evol. Microbiol.">
        <title>The Global Catalogue of Microorganisms (GCM) 10K type strain sequencing project: providing services to taxonomists for standard genome sequencing and annotation.</title>
        <authorList>
            <consortium name="The Broad Institute Genomics Platform"/>
            <consortium name="The Broad Institute Genome Sequencing Center for Infectious Disease"/>
            <person name="Wu L."/>
            <person name="Ma J."/>
        </authorList>
    </citation>
    <scope>NUCLEOTIDE SEQUENCE [LARGE SCALE GENOMIC DNA]</scope>
    <source>
        <strain evidence="2">JCM 17666</strain>
    </source>
</reference>
<protein>
    <submittedName>
        <fullName evidence="1">SGNH/GDSL hydrolase family protein</fullName>
    </submittedName>
</protein>
<dbReference type="Proteomes" id="UP001501671">
    <property type="component" value="Unassembled WGS sequence"/>
</dbReference>
<keyword evidence="2" id="KW-1185">Reference proteome</keyword>